<reference evidence="3" key="1">
    <citation type="submission" date="2025-08" db="UniProtKB">
        <authorList>
            <consortium name="RefSeq"/>
        </authorList>
    </citation>
    <scope>IDENTIFICATION</scope>
    <source>
        <strain evidence="3">15085-1641.00</strain>
        <tissue evidence="3">Whole body</tissue>
    </source>
</reference>
<gene>
    <name evidence="3" type="primary">LOC111593775</name>
</gene>
<feature type="chain" id="PRO_5026984141" evidence="1">
    <location>
        <begin position="23"/>
        <end position="153"/>
    </location>
</feature>
<dbReference type="GeneID" id="111593775"/>
<dbReference type="AlphaFoldDB" id="A0A6J1LDS9"/>
<evidence type="ECO:0000313" key="2">
    <source>
        <dbReference type="Proteomes" id="UP000504633"/>
    </source>
</evidence>
<dbReference type="Proteomes" id="UP000504633">
    <property type="component" value="Unplaced"/>
</dbReference>
<dbReference type="OMA" id="WKKVIFA"/>
<feature type="signal peptide" evidence="1">
    <location>
        <begin position="1"/>
        <end position="22"/>
    </location>
</feature>
<dbReference type="RefSeq" id="XP_023162562.2">
    <property type="nucleotide sequence ID" value="XM_023306794.2"/>
</dbReference>
<name>A0A6J1LDS9_DROHY</name>
<dbReference type="OrthoDB" id="7854956at2759"/>
<keyword evidence="2" id="KW-1185">Reference proteome</keyword>
<proteinExistence type="predicted"/>
<sequence length="153" mass="16706">MWQKLIFGLVLAVIGGQQFVNGLTCYSCNSPASCVSPSPQVCSDATAHETTVWLNTIHKFVPVVGSSNSFSCMNLTYYFENNRSKIHEYLGCHHPDIPVCILPLNASNSDSWKKGCLSCEADKCNRNPAATSSQSLYSIMITAMALIVAKFAF</sequence>
<organism evidence="2 3">
    <name type="scientific">Drosophila hydei</name>
    <name type="common">Fruit fly</name>
    <dbReference type="NCBI Taxonomy" id="7224"/>
    <lineage>
        <taxon>Eukaryota</taxon>
        <taxon>Metazoa</taxon>
        <taxon>Ecdysozoa</taxon>
        <taxon>Arthropoda</taxon>
        <taxon>Hexapoda</taxon>
        <taxon>Insecta</taxon>
        <taxon>Pterygota</taxon>
        <taxon>Neoptera</taxon>
        <taxon>Endopterygota</taxon>
        <taxon>Diptera</taxon>
        <taxon>Brachycera</taxon>
        <taxon>Muscomorpha</taxon>
        <taxon>Ephydroidea</taxon>
        <taxon>Drosophilidae</taxon>
        <taxon>Drosophila</taxon>
    </lineage>
</organism>
<evidence type="ECO:0000313" key="3">
    <source>
        <dbReference type="RefSeq" id="XP_023162562.2"/>
    </source>
</evidence>
<evidence type="ECO:0000256" key="1">
    <source>
        <dbReference type="SAM" id="SignalP"/>
    </source>
</evidence>
<accession>A0A6J1LDS9</accession>
<keyword evidence="1" id="KW-0732">Signal</keyword>
<dbReference type="KEGG" id="dhe:111593775"/>
<protein>
    <submittedName>
        <fullName evidence="3">Uncharacterized protein LOC111593775</fullName>
    </submittedName>
</protein>